<dbReference type="InterPro" id="IPR025681">
    <property type="entry name" value="COOH-NH2_lig"/>
</dbReference>
<evidence type="ECO:0008006" key="3">
    <source>
        <dbReference type="Google" id="ProtNLM"/>
    </source>
</evidence>
<evidence type="ECO:0000313" key="2">
    <source>
        <dbReference type="Proteomes" id="UP001056756"/>
    </source>
</evidence>
<evidence type="ECO:0000313" key="1">
    <source>
        <dbReference type="EMBL" id="URN93976.1"/>
    </source>
</evidence>
<proteinExistence type="predicted"/>
<name>A0A9J6ZDI3_9BACL</name>
<organism evidence="1 2">
    <name type="scientific">Candidatus Pristimantibacillus lignocellulolyticus</name>
    <dbReference type="NCBI Taxonomy" id="2994561"/>
    <lineage>
        <taxon>Bacteria</taxon>
        <taxon>Bacillati</taxon>
        <taxon>Bacillota</taxon>
        <taxon>Bacilli</taxon>
        <taxon>Bacillales</taxon>
        <taxon>Paenibacillaceae</taxon>
        <taxon>Candidatus Pristimantibacillus</taxon>
    </lineage>
</organism>
<protein>
    <recommendedName>
        <fullName evidence="3">PhiEco32-like amidoligase-type 2 protein</fullName>
    </recommendedName>
</protein>
<gene>
    <name evidence="1" type="ORF">NAG76_19460</name>
</gene>
<dbReference type="EMBL" id="CP097899">
    <property type="protein sequence ID" value="URN93976.1"/>
    <property type="molecule type" value="Genomic_DNA"/>
</dbReference>
<reference evidence="1" key="1">
    <citation type="submission" date="2022-05" db="EMBL/GenBank/DDBJ databases">
        <title>Novel bacterial taxa in a minimal lignocellulolytic consortium and its capacity to transform plastics disclosed by genome-resolved metagenomics.</title>
        <authorList>
            <person name="Rodriguez C.A.D."/>
            <person name="Diaz-Garcia L."/>
            <person name="Herrera K."/>
            <person name="Tarazona N.A."/>
            <person name="Sproer C."/>
            <person name="Overmann J."/>
            <person name="Jimenez D.J."/>
        </authorList>
    </citation>
    <scope>NUCLEOTIDE SEQUENCE</scope>
    <source>
        <strain evidence="1">MAG5</strain>
    </source>
</reference>
<dbReference type="AlphaFoldDB" id="A0A9J6ZDI3"/>
<accession>A0A9J6ZDI3</accession>
<dbReference type="KEGG" id="plig:NAG76_19460"/>
<sequence>MVNKWYMQLGNVNEFKFITQPELLFCSYAMLQKVSGHDLIVSYDDKAEMMKSNIADQQTDTVTIWLRSDQVLNDKYYWETQFVNVASVTYSNSSISERKSLWSARGLLVRERLQDERLFLVRIFDLCLLSWQRVNCEMQPMQKGQSVARDQMMQISHDGTILAEKTLRQLEVHASRALYALWLDAGSVLVAISGTGTIAIREVWSLSDLHFDHDQEAIASSLRSLMDKTEHSADSPFLIGADPEFALINKHNQIVPASKFFDTDSNVHIGADALRSRHNIIYPLVELRPSPKLYTNQLIANIKQLLLEARQYIKDDELRWVAGAMPSPGLALGGHIHFSGIRLSPRLLRMLDGLVAIPLATIEDPLGRGRYRRYGALGDYRRQPHGGFEYRTPPSWLVSPAVTKAALALAYIAMKDYYKLSQNCKLKPEWYLAYDNRDEELLISASLTILEQIASLPSYVELANDINPLLRAIHGGRRWDEQVDIRTRWGIRGSSKSGL</sequence>
<dbReference type="Proteomes" id="UP001056756">
    <property type="component" value="Chromosome"/>
</dbReference>
<dbReference type="Pfam" id="PF14395">
    <property type="entry name" value="COOH-NH2_lig"/>
    <property type="match status" value="1"/>
</dbReference>